<evidence type="ECO:0000256" key="10">
    <source>
        <dbReference type="SAM" id="MobiDB-lite"/>
    </source>
</evidence>
<evidence type="ECO:0000256" key="5">
    <source>
        <dbReference type="ARBA" id="ARBA00022927"/>
    </source>
</evidence>
<dbReference type="GO" id="GO:0033281">
    <property type="term" value="C:TAT protein transport complex"/>
    <property type="evidence" value="ECO:0007669"/>
    <property type="project" value="UniProtKB-UniRule"/>
</dbReference>
<keyword evidence="2 9" id="KW-0813">Transport</keyword>
<comment type="subunit">
    <text evidence="9">The Tat system comprises two distinct complexes: a TatABC complex, containing multiple copies of TatA, TatB and TatC subunits, and a separate TatA complex, containing only TatA subunits. Substrates initially bind to the TatABC complex, which probably triggers association of the separate TatA complex to form the active translocon.</text>
</comment>
<evidence type="ECO:0000256" key="2">
    <source>
        <dbReference type="ARBA" id="ARBA00022448"/>
    </source>
</evidence>
<dbReference type="Proteomes" id="UP000199700">
    <property type="component" value="Chromosome"/>
</dbReference>
<reference evidence="11" key="1">
    <citation type="submission" date="2016-10" db="EMBL/GenBank/DDBJ databases">
        <authorList>
            <person name="Varghese N."/>
            <person name="Submissions S."/>
        </authorList>
    </citation>
    <scope>NUCLEOTIDE SEQUENCE [LARGE SCALE GENOMIC DNA]</scope>
    <source>
        <strain evidence="11">DSM 22082</strain>
    </source>
</reference>
<evidence type="ECO:0000313" key="11">
    <source>
        <dbReference type="EMBL" id="SDT15777.1"/>
    </source>
</evidence>
<dbReference type="HAMAP" id="MF_00236">
    <property type="entry name" value="TatA_E"/>
    <property type="match status" value="1"/>
</dbReference>
<dbReference type="STRING" id="629680.SAMN04489751_3943"/>
<dbReference type="NCBIfam" id="NF001854">
    <property type="entry name" value="PRK00575.1"/>
    <property type="match status" value="1"/>
</dbReference>
<dbReference type="RefSeq" id="WP_092108319.1">
    <property type="nucleotide sequence ID" value="NZ_LT629739.1"/>
</dbReference>
<comment type="function">
    <text evidence="9">Part of the twin-arginine translocation (Tat) system that transports large folded proteins containing a characteristic twin-arginine motif in their signal peptide across membranes. TatA could form the protein-conducting channel of the Tat system.</text>
</comment>
<dbReference type="GO" id="GO:0008320">
    <property type="term" value="F:protein transmembrane transporter activity"/>
    <property type="evidence" value="ECO:0007669"/>
    <property type="project" value="UniProtKB-UniRule"/>
</dbReference>
<keyword evidence="8 9" id="KW-0472">Membrane</keyword>
<accession>A0A1H1Y2Z3</accession>
<evidence type="ECO:0000256" key="3">
    <source>
        <dbReference type="ARBA" id="ARBA00022475"/>
    </source>
</evidence>
<organism evidence="11 12">
    <name type="scientific">Brevibacterium sandarakinum</name>
    <dbReference type="NCBI Taxonomy" id="629680"/>
    <lineage>
        <taxon>Bacteria</taxon>
        <taxon>Bacillati</taxon>
        <taxon>Actinomycetota</taxon>
        <taxon>Actinomycetes</taxon>
        <taxon>Micrococcales</taxon>
        <taxon>Brevibacteriaceae</taxon>
        <taxon>Brevibacterium</taxon>
    </lineage>
</organism>
<evidence type="ECO:0000256" key="1">
    <source>
        <dbReference type="ARBA" id="ARBA00004162"/>
    </source>
</evidence>
<dbReference type="Pfam" id="PF02416">
    <property type="entry name" value="TatA_B_E"/>
    <property type="match status" value="1"/>
</dbReference>
<comment type="similarity">
    <text evidence="9">Belongs to the TatA/E family.</text>
</comment>
<dbReference type="EMBL" id="LT629739">
    <property type="protein sequence ID" value="SDT15777.1"/>
    <property type="molecule type" value="Genomic_DNA"/>
</dbReference>
<keyword evidence="3 9" id="KW-1003">Cell membrane</keyword>
<dbReference type="NCBIfam" id="TIGR01411">
    <property type="entry name" value="tatAE"/>
    <property type="match status" value="1"/>
</dbReference>
<dbReference type="Gene3D" id="1.20.5.3310">
    <property type="match status" value="1"/>
</dbReference>
<proteinExistence type="inferred from homology"/>
<dbReference type="InterPro" id="IPR006312">
    <property type="entry name" value="TatA/E"/>
</dbReference>
<feature type="transmembrane region" description="Helical" evidence="9">
    <location>
        <begin position="6"/>
        <end position="26"/>
    </location>
</feature>
<dbReference type="AlphaFoldDB" id="A0A1H1Y2Z3"/>
<evidence type="ECO:0000256" key="7">
    <source>
        <dbReference type="ARBA" id="ARBA00023010"/>
    </source>
</evidence>
<dbReference type="GO" id="GO:0043953">
    <property type="term" value="P:protein transport by the Tat complex"/>
    <property type="evidence" value="ECO:0007669"/>
    <property type="project" value="UniProtKB-UniRule"/>
</dbReference>
<dbReference type="PANTHER" id="PTHR42982:SF8">
    <property type="entry name" value="SEC-INDEPENDENT PROTEIN TRANSLOCASE PROTEIN TATA"/>
    <property type="match status" value="1"/>
</dbReference>
<evidence type="ECO:0000256" key="9">
    <source>
        <dbReference type="HAMAP-Rule" id="MF_00236"/>
    </source>
</evidence>
<evidence type="ECO:0000256" key="8">
    <source>
        <dbReference type="ARBA" id="ARBA00023136"/>
    </source>
</evidence>
<sequence length="94" mass="10377">MKPSFVQIAIVILIIVIIFGAPKLPGLARSLGQSMKIFKSEVKDLRDDDEPKKTEPGELNRETGEKDTSTTAEAARKSEQPAAKEEPDPQSREK</sequence>
<keyword evidence="12" id="KW-1185">Reference proteome</keyword>
<keyword evidence="4 9" id="KW-0812">Transmembrane</keyword>
<evidence type="ECO:0000256" key="6">
    <source>
        <dbReference type="ARBA" id="ARBA00022989"/>
    </source>
</evidence>
<name>A0A1H1Y2Z3_BRESA</name>
<gene>
    <name evidence="9" type="primary">tatA</name>
    <name evidence="11" type="ORF">SAMN04489751_3943</name>
</gene>
<evidence type="ECO:0000256" key="4">
    <source>
        <dbReference type="ARBA" id="ARBA00022692"/>
    </source>
</evidence>
<dbReference type="InterPro" id="IPR003369">
    <property type="entry name" value="TatA/B/E"/>
</dbReference>
<dbReference type="OrthoDB" id="5245163at2"/>
<feature type="region of interest" description="Disordered" evidence="10">
    <location>
        <begin position="41"/>
        <end position="94"/>
    </location>
</feature>
<evidence type="ECO:0000313" key="12">
    <source>
        <dbReference type="Proteomes" id="UP000199700"/>
    </source>
</evidence>
<dbReference type="PANTHER" id="PTHR42982">
    <property type="entry name" value="SEC-INDEPENDENT PROTEIN TRANSLOCASE PROTEIN TATA"/>
    <property type="match status" value="1"/>
</dbReference>
<keyword evidence="7 9" id="KW-0811">Translocation</keyword>
<protein>
    <recommendedName>
        <fullName evidence="9">Sec-independent protein translocase protein TatA</fullName>
    </recommendedName>
</protein>
<keyword evidence="5 9" id="KW-0653">Protein transport</keyword>
<keyword evidence="6 9" id="KW-1133">Transmembrane helix</keyword>
<comment type="subcellular location">
    <subcellularLocation>
        <location evidence="1 9">Cell membrane</location>
        <topology evidence="1 9">Single-pass membrane protein</topology>
    </subcellularLocation>
</comment>